<accession>A0ACB8TBJ6</accession>
<name>A0ACB8TBJ6_9AGAM</name>
<comment type="caution">
    <text evidence="1">The sequence shown here is derived from an EMBL/GenBank/DDBJ whole genome shotgun (WGS) entry which is preliminary data.</text>
</comment>
<reference evidence="1" key="1">
    <citation type="submission" date="2021-03" db="EMBL/GenBank/DDBJ databases">
        <authorList>
            <consortium name="DOE Joint Genome Institute"/>
            <person name="Ahrendt S."/>
            <person name="Looney B.P."/>
            <person name="Miyauchi S."/>
            <person name="Morin E."/>
            <person name="Drula E."/>
            <person name="Courty P.E."/>
            <person name="Chicoki N."/>
            <person name="Fauchery L."/>
            <person name="Kohler A."/>
            <person name="Kuo A."/>
            <person name="Labutti K."/>
            <person name="Pangilinan J."/>
            <person name="Lipzen A."/>
            <person name="Riley R."/>
            <person name="Andreopoulos W."/>
            <person name="He G."/>
            <person name="Johnson J."/>
            <person name="Barry K.W."/>
            <person name="Grigoriev I.V."/>
            <person name="Nagy L."/>
            <person name="Hibbett D."/>
            <person name="Henrissat B."/>
            <person name="Matheny P.B."/>
            <person name="Labbe J."/>
            <person name="Martin F."/>
        </authorList>
    </citation>
    <scope>NUCLEOTIDE SEQUENCE</scope>
    <source>
        <strain evidence="1">HHB10654</strain>
    </source>
</reference>
<gene>
    <name evidence="1" type="ORF">BV25DRAFT_1821988</name>
</gene>
<keyword evidence="2" id="KW-1185">Reference proteome</keyword>
<dbReference type="Proteomes" id="UP000814140">
    <property type="component" value="Unassembled WGS sequence"/>
</dbReference>
<proteinExistence type="predicted"/>
<evidence type="ECO:0000313" key="1">
    <source>
        <dbReference type="EMBL" id="KAI0065551.1"/>
    </source>
</evidence>
<organism evidence="1 2">
    <name type="scientific">Artomyces pyxidatus</name>
    <dbReference type="NCBI Taxonomy" id="48021"/>
    <lineage>
        <taxon>Eukaryota</taxon>
        <taxon>Fungi</taxon>
        <taxon>Dikarya</taxon>
        <taxon>Basidiomycota</taxon>
        <taxon>Agaricomycotina</taxon>
        <taxon>Agaricomycetes</taxon>
        <taxon>Russulales</taxon>
        <taxon>Auriscalpiaceae</taxon>
        <taxon>Artomyces</taxon>
    </lineage>
</organism>
<dbReference type="EMBL" id="MU277195">
    <property type="protein sequence ID" value="KAI0065551.1"/>
    <property type="molecule type" value="Genomic_DNA"/>
</dbReference>
<evidence type="ECO:0000313" key="2">
    <source>
        <dbReference type="Proteomes" id="UP000814140"/>
    </source>
</evidence>
<reference evidence="1" key="2">
    <citation type="journal article" date="2022" name="New Phytol.">
        <title>Evolutionary transition to the ectomycorrhizal habit in the genomes of a hyperdiverse lineage of mushroom-forming fungi.</title>
        <authorList>
            <person name="Looney B."/>
            <person name="Miyauchi S."/>
            <person name="Morin E."/>
            <person name="Drula E."/>
            <person name="Courty P.E."/>
            <person name="Kohler A."/>
            <person name="Kuo A."/>
            <person name="LaButti K."/>
            <person name="Pangilinan J."/>
            <person name="Lipzen A."/>
            <person name="Riley R."/>
            <person name="Andreopoulos W."/>
            <person name="He G."/>
            <person name="Johnson J."/>
            <person name="Nolan M."/>
            <person name="Tritt A."/>
            <person name="Barry K.W."/>
            <person name="Grigoriev I.V."/>
            <person name="Nagy L.G."/>
            <person name="Hibbett D."/>
            <person name="Henrissat B."/>
            <person name="Matheny P.B."/>
            <person name="Labbe J."/>
            <person name="Martin F.M."/>
        </authorList>
    </citation>
    <scope>NUCLEOTIDE SEQUENCE</scope>
    <source>
        <strain evidence="1">HHB10654</strain>
    </source>
</reference>
<protein>
    <submittedName>
        <fullName evidence="1">Uncharacterized protein</fullName>
    </submittedName>
</protein>
<sequence>MGDRNSASLAIALSESSLSVDSDDPEAQWVNQTHVRHRRGFQRPPLLVKLTGYRLLFTVVVVAFGLPKAIASYQGGSTVIPTTLDWVMGIVCTILLYWLGSHRAAST</sequence>